<evidence type="ECO:0000313" key="1">
    <source>
        <dbReference type="EMBL" id="KAI5655148.1"/>
    </source>
</evidence>
<evidence type="ECO:0000313" key="2">
    <source>
        <dbReference type="Proteomes" id="UP001060085"/>
    </source>
</evidence>
<dbReference type="Proteomes" id="UP001060085">
    <property type="component" value="Linkage Group LG07"/>
</dbReference>
<organism evidence="1 2">
    <name type="scientific">Catharanthus roseus</name>
    <name type="common">Madagascar periwinkle</name>
    <name type="synonym">Vinca rosea</name>
    <dbReference type="NCBI Taxonomy" id="4058"/>
    <lineage>
        <taxon>Eukaryota</taxon>
        <taxon>Viridiplantae</taxon>
        <taxon>Streptophyta</taxon>
        <taxon>Embryophyta</taxon>
        <taxon>Tracheophyta</taxon>
        <taxon>Spermatophyta</taxon>
        <taxon>Magnoliopsida</taxon>
        <taxon>eudicotyledons</taxon>
        <taxon>Gunneridae</taxon>
        <taxon>Pentapetalae</taxon>
        <taxon>asterids</taxon>
        <taxon>lamiids</taxon>
        <taxon>Gentianales</taxon>
        <taxon>Apocynaceae</taxon>
        <taxon>Rauvolfioideae</taxon>
        <taxon>Vinceae</taxon>
        <taxon>Catharanthinae</taxon>
        <taxon>Catharanthus</taxon>
    </lineage>
</organism>
<keyword evidence="2" id="KW-1185">Reference proteome</keyword>
<reference evidence="2" key="1">
    <citation type="journal article" date="2023" name="Nat. Plants">
        <title>Single-cell RNA sequencing provides a high-resolution roadmap for understanding the multicellular compartmentation of specialized metabolism.</title>
        <authorList>
            <person name="Sun S."/>
            <person name="Shen X."/>
            <person name="Li Y."/>
            <person name="Li Y."/>
            <person name="Wang S."/>
            <person name="Li R."/>
            <person name="Zhang H."/>
            <person name="Shen G."/>
            <person name="Guo B."/>
            <person name="Wei J."/>
            <person name="Xu J."/>
            <person name="St-Pierre B."/>
            <person name="Chen S."/>
            <person name="Sun C."/>
        </authorList>
    </citation>
    <scope>NUCLEOTIDE SEQUENCE [LARGE SCALE GENOMIC DNA]</scope>
</reference>
<comment type="caution">
    <text evidence="1">The sequence shown here is derived from an EMBL/GenBank/DDBJ whole genome shotgun (WGS) entry which is preliminary data.</text>
</comment>
<gene>
    <name evidence="1" type="ORF">M9H77_32335</name>
</gene>
<accession>A0ACC0A6V4</accession>
<dbReference type="EMBL" id="CM044707">
    <property type="protein sequence ID" value="KAI5655148.1"/>
    <property type="molecule type" value="Genomic_DNA"/>
</dbReference>
<protein>
    <submittedName>
        <fullName evidence="1">Uncharacterized protein</fullName>
    </submittedName>
</protein>
<proteinExistence type="predicted"/>
<name>A0ACC0A6V4_CATRO</name>
<sequence length="424" mass="45439">MATKDNVGFQPTGGGNNILNCPSSGMDSNLISDKVAMCSDSMFKNSSTGVETFYGSGWDPIVSLNHQENYGGSSVVPHNEFANSDYPVVLGNQSMGSSSHLVHYPSDSGLVDMLPKISCFGSGSFSEMVSSFGLQDCGQVTETGSHINGTSNKGVAYQEGGQNSGGGALGSSSNGKKKRKTSDSPSPLHSKKNVEGEQQKDLSGNSSECSKEQDEMKQIMEQNNSTNFRSKQAGKQIKDNSSNGEPSKETYIHVRAKRGQATNSHSLAERVRRERISERMRLLQELVPGCNKITGKAVMLDEIINYVQSLQQQVEFLSMKLATVNPELNIDLDQIFSKDILHASRGTSAAATLGIRPTMNPSHAFPGFPPGTFPGIPGATPPFHPPLPQAVWDSELQNVFAMGFDSNPSANNLGPNAGRSKLDL</sequence>